<keyword evidence="5 9" id="KW-0805">Transcription regulation</keyword>
<sequence length="228" mass="24743">MIRVLIVDDDARVAQNHRELVDSTAGFEVVDVEHTAASAVAAVQRHAPDLVLLDLFLPDRPGLDVLREMRGPGQATGAGLVDVVVITALRELAHVRTALQSGALHYLLKPFPLATLREVLERYAAMRRTADRLSTVTQGDVDQLISLLRPTSSAALPKGLTATTATLVAETLRGAAGDLSAAEVSEATGIARVTARRYLEHLCTEKRAELRLQYGSAGRPEHRYRWAN</sequence>
<evidence type="ECO:0000256" key="2">
    <source>
        <dbReference type="ARBA" id="ARBA00022490"/>
    </source>
</evidence>
<keyword evidence="6 9" id="KW-0238">DNA-binding</keyword>
<keyword evidence="8 9" id="KW-0804">Transcription</keyword>
<evidence type="ECO:0000256" key="10">
    <source>
        <dbReference type="PROSITE-ProRule" id="PRU00169"/>
    </source>
</evidence>
<keyword evidence="2 9" id="KW-0963">Cytoplasm</keyword>
<dbReference type="InterPro" id="IPR001789">
    <property type="entry name" value="Sig_transdc_resp-reg_receiver"/>
</dbReference>
<dbReference type="SMART" id="SM00448">
    <property type="entry name" value="REC"/>
    <property type="match status" value="1"/>
</dbReference>
<name>A0ABP6RE70_9MICC</name>
<evidence type="ECO:0000256" key="8">
    <source>
        <dbReference type="ARBA" id="ARBA00023163"/>
    </source>
</evidence>
<evidence type="ECO:0000256" key="4">
    <source>
        <dbReference type="ARBA" id="ARBA00023012"/>
    </source>
</evidence>
<evidence type="ECO:0000256" key="1">
    <source>
        <dbReference type="ARBA" id="ARBA00004496"/>
    </source>
</evidence>
<evidence type="ECO:0000256" key="9">
    <source>
        <dbReference type="PIRNR" id="PIRNR006171"/>
    </source>
</evidence>
<dbReference type="InterPro" id="IPR011006">
    <property type="entry name" value="CheY-like_superfamily"/>
</dbReference>
<dbReference type="Proteomes" id="UP001501736">
    <property type="component" value="Unassembled WGS sequence"/>
</dbReference>
<gene>
    <name evidence="12" type="ORF">GCM10020260_14470</name>
</gene>
<comment type="caution">
    <text evidence="12">The sequence shown here is derived from an EMBL/GenBank/DDBJ whole genome shotgun (WGS) entry which is preliminary data.</text>
</comment>
<dbReference type="SUPFAM" id="SSF52172">
    <property type="entry name" value="CheY-like"/>
    <property type="match status" value="1"/>
</dbReference>
<dbReference type="InterPro" id="IPR024187">
    <property type="entry name" value="Sig_transdc_resp-reg_cit/mal"/>
</dbReference>
<dbReference type="Gene3D" id="3.40.50.2300">
    <property type="match status" value="1"/>
</dbReference>
<evidence type="ECO:0000256" key="7">
    <source>
        <dbReference type="ARBA" id="ARBA00023159"/>
    </source>
</evidence>
<dbReference type="InterPro" id="IPR051271">
    <property type="entry name" value="2C-system_Tx_regulators"/>
</dbReference>
<dbReference type="PROSITE" id="PS50110">
    <property type="entry name" value="RESPONSE_REGULATORY"/>
    <property type="match status" value="1"/>
</dbReference>
<dbReference type="PANTHER" id="PTHR45526">
    <property type="entry name" value="TRANSCRIPTIONAL REGULATORY PROTEIN DPIA"/>
    <property type="match status" value="1"/>
</dbReference>
<evidence type="ECO:0000259" key="11">
    <source>
        <dbReference type="PROSITE" id="PS50110"/>
    </source>
</evidence>
<evidence type="ECO:0000313" key="12">
    <source>
        <dbReference type="EMBL" id="GAA3284270.1"/>
    </source>
</evidence>
<evidence type="ECO:0000313" key="13">
    <source>
        <dbReference type="Proteomes" id="UP001501736"/>
    </source>
</evidence>
<accession>A0ABP6RE70</accession>
<keyword evidence="4 9" id="KW-0902">Two-component regulatory system</keyword>
<comment type="subcellular location">
    <subcellularLocation>
        <location evidence="1 9">Cytoplasm</location>
    </subcellularLocation>
</comment>
<evidence type="ECO:0000256" key="3">
    <source>
        <dbReference type="ARBA" id="ARBA00022553"/>
    </source>
</evidence>
<evidence type="ECO:0000256" key="6">
    <source>
        <dbReference type="ARBA" id="ARBA00023125"/>
    </source>
</evidence>
<proteinExistence type="predicted"/>
<keyword evidence="3 10" id="KW-0597">Phosphoprotein</keyword>
<dbReference type="Pfam" id="PF00072">
    <property type="entry name" value="Response_reg"/>
    <property type="match status" value="1"/>
</dbReference>
<dbReference type="PANTHER" id="PTHR45526:SF1">
    <property type="entry name" value="TRANSCRIPTIONAL REGULATORY PROTEIN DCUR-RELATED"/>
    <property type="match status" value="1"/>
</dbReference>
<evidence type="ECO:0000256" key="5">
    <source>
        <dbReference type="ARBA" id="ARBA00023015"/>
    </source>
</evidence>
<keyword evidence="13" id="KW-1185">Reference proteome</keyword>
<reference evidence="13" key="1">
    <citation type="journal article" date="2019" name="Int. J. Syst. Evol. Microbiol.">
        <title>The Global Catalogue of Microorganisms (GCM) 10K type strain sequencing project: providing services to taxonomists for standard genome sequencing and annotation.</title>
        <authorList>
            <consortium name="The Broad Institute Genomics Platform"/>
            <consortium name="The Broad Institute Genome Sequencing Center for Infectious Disease"/>
            <person name="Wu L."/>
            <person name="Ma J."/>
        </authorList>
    </citation>
    <scope>NUCLEOTIDE SEQUENCE [LARGE SCALE GENOMIC DNA]</scope>
    <source>
        <strain evidence="13">JCM 11483</strain>
    </source>
</reference>
<keyword evidence="7 9" id="KW-0010">Activator</keyword>
<feature type="modified residue" description="4-aspartylphosphate" evidence="10">
    <location>
        <position position="54"/>
    </location>
</feature>
<dbReference type="PIRSF" id="PIRSF006171">
    <property type="entry name" value="RR_citrat_malat"/>
    <property type="match status" value="1"/>
</dbReference>
<dbReference type="RefSeq" id="WP_344719750.1">
    <property type="nucleotide sequence ID" value="NZ_BAAAYG010000005.1"/>
</dbReference>
<feature type="domain" description="Response regulatory" evidence="11">
    <location>
        <begin position="3"/>
        <end position="124"/>
    </location>
</feature>
<dbReference type="EMBL" id="BAAAYG010000005">
    <property type="protein sequence ID" value="GAA3284270.1"/>
    <property type="molecule type" value="Genomic_DNA"/>
</dbReference>
<organism evidence="12 13">
    <name type="scientific">Nesterenkonia halobia</name>
    <dbReference type="NCBI Taxonomy" id="37922"/>
    <lineage>
        <taxon>Bacteria</taxon>
        <taxon>Bacillati</taxon>
        <taxon>Actinomycetota</taxon>
        <taxon>Actinomycetes</taxon>
        <taxon>Micrococcales</taxon>
        <taxon>Micrococcaceae</taxon>
        <taxon>Nesterenkonia</taxon>
    </lineage>
</organism>
<protein>
    <recommendedName>
        <fullName evidence="9">Transcriptional regulatory protein</fullName>
    </recommendedName>
</protein>